<protein>
    <submittedName>
        <fullName evidence="1">Uncharacterized protein</fullName>
    </submittedName>
</protein>
<gene>
    <name evidence="1" type="ORF">BN890_47080</name>
</gene>
<comment type="caution">
    <text evidence="1">The sequence shown here is derived from an EMBL/GenBank/DDBJ whole genome shotgun (WGS) entry which is preliminary data.</text>
</comment>
<sequence length="56" mass="6540">MLSQQGDSKVVVTLPSHHAVTLQYIYNQSFMPNQVTDDSILFIFQFICREYMTPKK</sequence>
<evidence type="ECO:0000313" key="2">
    <source>
        <dbReference type="Proteomes" id="UP000019380"/>
    </source>
</evidence>
<dbReference type="Proteomes" id="UP000019380">
    <property type="component" value="Unassembled WGS sequence"/>
</dbReference>
<proteinExistence type="predicted"/>
<dbReference type="AlphaFoldDB" id="W6PAJ9"/>
<reference evidence="1 2" key="1">
    <citation type="submission" date="2013-12" db="EMBL/GenBank/DDBJ databases">
        <title>Improved hybrid genome assemblies of Bacteroides xylanisolvens SD CC 1b and Bacteroides xylanisolvens SD CC 2a using Illumina and 454 Sequencing.</title>
        <authorList>
            <person name="Ramaraj T."/>
            <person name="Sundararajan A."/>
            <person name="Mudge J."/>
            <person name="Schilkey F.D."/>
            <person name="Delvecchio V."/>
            <person name="Donlon M."/>
            <person name="Ziemer C."/>
        </authorList>
    </citation>
    <scope>NUCLEOTIDE SEQUENCE [LARGE SCALE GENOMIC DNA]</scope>
</reference>
<evidence type="ECO:0000313" key="1">
    <source>
        <dbReference type="EMBL" id="CDM07086.1"/>
    </source>
</evidence>
<name>W6PAJ9_9BACE</name>
<organism evidence="1 2">
    <name type="scientific">Bacteroides xylanisolvens SD CC 1b</name>
    <dbReference type="NCBI Taxonomy" id="702447"/>
    <lineage>
        <taxon>Bacteria</taxon>
        <taxon>Pseudomonadati</taxon>
        <taxon>Bacteroidota</taxon>
        <taxon>Bacteroidia</taxon>
        <taxon>Bacteroidales</taxon>
        <taxon>Bacteroidaceae</taxon>
        <taxon>Bacteroides</taxon>
    </lineage>
</organism>
<dbReference type="EMBL" id="CBXG010000050">
    <property type="protein sequence ID" value="CDM07086.1"/>
    <property type="molecule type" value="Genomic_DNA"/>
</dbReference>
<accession>W6PAJ9</accession>